<feature type="compositionally biased region" description="Basic residues" evidence="4">
    <location>
        <begin position="25"/>
        <end position="36"/>
    </location>
</feature>
<dbReference type="Pfam" id="PF00005">
    <property type="entry name" value="ABC_tran"/>
    <property type="match status" value="2"/>
</dbReference>
<name>A0ABP1FQT9_9CHLO</name>
<dbReference type="Gene3D" id="3.40.50.300">
    <property type="entry name" value="P-loop containing nucleotide triphosphate hydrolases"/>
    <property type="match status" value="2"/>
</dbReference>
<feature type="compositionally biased region" description="Basic and acidic residues" evidence="4">
    <location>
        <begin position="618"/>
        <end position="634"/>
    </location>
</feature>
<feature type="compositionally biased region" description="Low complexity" evidence="4">
    <location>
        <begin position="13"/>
        <end position="24"/>
    </location>
</feature>
<feature type="domain" description="ABC transporter" evidence="5">
    <location>
        <begin position="381"/>
        <end position="598"/>
    </location>
</feature>
<evidence type="ECO:0000256" key="4">
    <source>
        <dbReference type="SAM" id="MobiDB-lite"/>
    </source>
</evidence>
<dbReference type="PROSITE" id="PS00211">
    <property type="entry name" value="ABC_TRANSPORTER_1"/>
    <property type="match status" value="2"/>
</dbReference>
<dbReference type="PANTHER" id="PTHR42855">
    <property type="entry name" value="ABC TRANSPORTER ATP-BINDING SUBUNIT"/>
    <property type="match status" value="1"/>
</dbReference>
<dbReference type="InterPro" id="IPR003439">
    <property type="entry name" value="ABC_transporter-like_ATP-bd"/>
</dbReference>
<evidence type="ECO:0000259" key="5">
    <source>
        <dbReference type="PROSITE" id="PS50893"/>
    </source>
</evidence>
<keyword evidence="3" id="KW-0175">Coiled coil</keyword>
<keyword evidence="1" id="KW-0547">Nucleotide-binding</keyword>
<proteinExistence type="predicted"/>
<protein>
    <submittedName>
        <fullName evidence="6">G3254 protein</fullName>
    </submittedName>
</protein>
<reference evidence="6 7" key="1">
    <citation type="submission" date="2024-06" db="EMBL/GenBank/DDBJ databases">
        <authorList>
            <person name="Kraege A."/>
            <person name="Thomma B."/>
        </authorList>
    </citation>
    <scope>NUCLEOTIDE SEQUENCE [LARGE SCALE GENOMIC DNA]</scope>
</reference>
<dbReference type="Pfam" id="PF12848">
    <property type="entry name" value="ABC_tran_Xtn"/>
    <property type="match status" value="1"/>
</dbReference>
<feature type="coiled-coil region" evidence="3">
    <location>
        <begin position="158"/>
        <end position="188"/>
    </location>
</feature>
<evidence type="ECO:0000256" key="2">
    <source>
        <dbReference type="ARBA" id="ARBA00022840"/>
    </source>
</evidence>
<keyword evidence="2" id="KW-0067">ATP-binding</keyword>
<feature type="compositionally biased region" description="Basic and acidic residues" evidence="4">
    <location>
        <begin position="596"/>
        <end position="610"/>
    </location>
</feature>
<evidence type="ECO:0000256" key="1">
    <source>
        <dbReference type="ARBA" id="ARBA00022741"/>
    </source>
</evidence>
<dbReference type="Proteomes" id="UP001497392">
    <property type="component" value="Unassembled WGS sequence"/>
</dbReference>
<dbReference type="InterPro" id="IPR051309">
    <property type="entry name" value="ABCF_ATPase"/>
</dbReference>
<dbReference type="InterPro" id="IPR027417">
    <property type="entry name" value="P-loop_NTPase"/>
</dbReference>
<feature type="domain" description="ABC transporter" evidence="5">
    <location>
        <begin position="53"/>
        <end position="311"/>
    </location>
</feature>
<dbReference type="InterPro" id="IPR017871">
    <property type="entry name" value="ABC_transporter-like_CS"/>
</dbReference>
<evidence type="ECO:0000313" key="7">
    <source>
        <dbReference type="Proteomes" id="UP001497392"/>
    </source>
</evidence>
<dbReference type="InterPro" id="IPR003593">
    <property type="entry name" value="AAA+_ATPase"/>
</dbReference>
<feature type="region of interest" description="Disordered" evidence="4">
    <location>
        <begin position="1"/>
        <end position="50"/>
    </location>
</feature>
<evidence type="ECO:0000256" key="3">
    <source>
        <dbReference type="SAM" id="Coils"/>
    </source>
</evidence>
<dbReference type="SMART" id="SM00382">
    <property type="entry name" value="AAA"/>
    <property type="match status" value="2"/>
</dbReference>
<organism evidence="6 7">
    <name type="scientific">Coccomyxa viridis</name>
    <dbReference type="NCBI Taxonomy" id="1274662"/>
    <lineage>
        <taxon>Eukaryota</taxon>
        <taxon>Viridiplantae</taxon>
        <taxon>Chlorophyta</taxon>
        <taxon>core chlorophytes</taxon>
        <taxon>Trebouxiophyceae</taxon>
        <taxon>Trebouxiophyceae incertae sedis</taxon>
        <taxon>Coccomyxaceae</taxon>
        <taxon>Coccomyxa</taxon>
    </lineage>
</organism>
<gene>
    <name evidence="6" type="primary">g3254</name>
    <name evidence="6" type="ORF">VP750_LOCUS2778</name>
</gene>
<keyword evidence="7" id="KW-1185">Reference proteome</keyword>
<accession>A0ABP1FQT9</accession>
<dbReference type="CDD" id="cd03221">
    <property type="entry name" value="ABCF_EF-3"/>
    <property type="match status" value="2"/>
</dbReference>
<sequence>MQHLDTQHSSKASNQNGHQNGKQNGKTKGKAGKGGKAKGGDASGGASTVSSGVKLEDVRITFKNHELLRGVSWDVKRGERVGLVGINGAGKTTQLQIIAGGLEPDSGMVIKERPNMKIAYLTQEFDVEPTRTVREEFMSAYGEQVQLLARQEEIQKGLEECGEDMDRMSELLDELQELNSKAADLDVKRLDKKIDQMMPELGFSPDDNDRLVASYSGGWQMRMCLGKILLQEPDLVLLDEPTNHLDLDALEWLEGYLKQQEIPLVIVSHDREFLDQLCTKIVETEFGKATTYKGNYTQYVNAKQEKIAQQWAAYEKQQKEIARQTDIIQRLGGGGQAGRAIAAEKALEQIKAEGSLVQKPFVPKKRTFAFPNPERMGQRVLEIVNLTHGYGDRRLFDDVSLEMEKGERVALIGPNGCGKSTLLRLVMGREKPISGDVSLGQHHILPNYFEQNQADALDLDASVQETLERSAGADAQLSDIKALLGRMMFTGKSVHKKVRVLSGGEKARLALAKFMLTPGSLLVLDEPTNHLDIPSKEMLEEALTTFQGAVIAVSHDRYFLRKIATRIIAVEEGKLTDYEGTYARFLEKNESEAGKMAVKEQKKKELEKSQIKAKSKVSKAEKAMLKKQKAKEFTSAKSNTKTQKNVKRWN</sequence>
<feature type="region of interest" description="Disordered" evidence="4">
    <location>
        <begin position="596"/>
        <end position="650"/>
    </location>
</feature>
<dbReference type="PANTHER" id="PTHR42855:SF1">
    <property type="entry name" value="ABC TRANSPORTER DOMAIN-CONTAINING PROTEIN"/>
    <property type="match status" value="1"/>
</dbReference>
<evidence type="ECO:0000313" key="6">
    <source>
        <dbReference type="EMBL" id="CAL5221119.1"/>
    </source>
</evidence>
<dbReference type="InterPro" id="IPR032781">
    <property type="entry name" value="ABC_tran_Xtn"/>
</dbReference>
<dbReference type="SUPFAM" id="SSF52540">
    <property type="entry name" value="P-loop containing nucleoside triphosphate hydrolases"/>
    <property type="match status" value="2"/>
</dbReference>
<comment type="caution">
    <text evidence="6">The sequence shown here is derived from an EMBL/GenBank/DDBJ whole genome shotgun (WGS) entry which is preliminary data.</text>
</comment>
<dbReference type="PROSITE" id="PS50893">
    <property type="entry name" value="ABC_TRANSPORTER_2"/>
    <property type="match status" value="2"/>
</dbReference>
<dbReference type="EMBL" id="CAXHTA020000005">
    <property type="protein sequence ID" value="CAL5221119.1"/>
    <property type="molecule type" value="Genomic_DNA"/>
</dbReference>